<evidence type="ECO:0000256" key="6">
    <source>
        <dbReference type="ARBA" id="ARBA00023136"/>
    </source>
</evidence>
<keyword evidence="6 7" id="KW-0472">Membrane</keyword>
<dbReference type="OrthoDB" id="72851at2759"/>
<dbReference type="Pfam" id="PF13641">
    <property type="entry name" value="Glyco_tranf_2_3"/>
    <property type="match status" value="1"/>
</dbReference>
<feature type="transmembrane region" description="Helical" evidence="7">
    <location>
        <begin position="292"/>
        <end position="311"/>
    </location>
</feature>
<dbReference type="eggNOG" id="ENOG502QVIM">
    <property type="taxonomic scope" value="Eukaryota"/>
</dbReference>
<dbReference type="GO" id="GO:0016020">
    <property type="term" value="C:membrane"/>
    <property type="evidence" value="ECO:0007669"/>
    <property type="project" value="UniProtKB-SubCell"/>
</dbReference>
<dbReference type="AlphaFoldDB" id="M2SQP3"/>
<keyword evidence="4 7" id="KW-0812">Transmembrane</keyword>
<evidence type="ECO:0000256" key="4">
    <source>
        <dbReference type="ARBA" id="ARBA00022692"/>
    </source>
</evidence>
<evidence type="ECO:0000313" key="8">
    <source>
        <dbReference type="EMBL" id="EMD64590.1"/>
    </source>
</evidence>
<dbReference type="HOGENOM" id="CLU_016061_0_1_1"/>
<comment type="subcellular location">
    <subcellularLocation>
        <location evidence="1">Membrane</location>
        <topology evidence="1">Multi-pass membrane protein</topology>
    </subcellularLocation>
</comment>
<sequence length="543" mass="61472">LSGKWRPRLRAIGNNVPAVDVAIVCCKEPLAIILDTVRAVLNIDYPDSQFRLVVSDDGDQPEVRQGVAEIQAEFPCRKLFYTARQKTAQNSHKAGNLNHALEFYTSLPGEPAPFFAGIDADMIVEKRWLRAQIGYLMVDPALAFTCPPPRFYNLPVNDPLSQSLLIFQRYEEIVKDRAGFPWCTGSGWIMRRTALDQIGGFPDGSLTEDLLCGNLLLGKGWKAAYAMETLQWGLVPDSYYSHVQQRKRWSVGASQAGILMKFCLTGSKARQMTVFQRVFGFFYPMQSVASTLGVFGVLGYLISFLCGISAAQYSNDEELKSLVRLSCLTHLFYFVRLCQISVLGGVAATFREMVSSHFLIPYFAYDHWKTFLLPRWLGGRPEPFSARFVATGSIVDDLHEWNPLRRAPLYRRLKSVLIKDGAIFQIFIAFAHIVGVGLNLKRAFALHEPYTKGFNIYLLTRIFWVPVSWPLNIAVFIRPLQYVLFPPSVADRESLLDRDDKGVAYPKASARVPKFTHLGLGMELFWLLQAIYALFMLISTFYY</sequence>
<dbReference type="Gene3D" id="3.90.550.10">
    <property type="entry name" value="Spore Coat Polysaccharide Biosynthesis Protein SpsA, Chain A"/>
    <property type="match status" value="1"/>
</dbReference>
<dbReference type="GO" id="GO:0016757">
    <property type="term" value="F:glycosyltransferase activity"/>
    <property type="evidence" value="ECO:0007669"/>
    <property type="project" value="UniProtKB-KW"/>
</dbReference>
<reference evidence="9" key="2">
    <citation type="journal article" date="2013" name="PLoS Genet.">
        <title>Comparative genome structure, secondary metabolite, and effector coding capacity across Cochliobolus pathogens.</title>
        <authorList>
            <person name="Condon B.J."/>
            <person name="Leng Y."/>
            <person name="Wu D."/>
            <person name="Bushley K.E."/>
            <person name="Ohm R.A."/>
            <person name="Otillar R."/>
            <person name="Martin J."/>
            <person name="Schackwitz W."/>
            <person name="Grimwood J."/>
            <person name="MohdZainudin N."/>
            <person name="Xue C."/>
            <person name="Wang R."/>
            <person name="Manning V.A."/>
            <person name="Dhillon B."/>
            <person name="Tu Z.J."/>
            <person name="Steffenson B.J."/>
            <person name="Salamov A."/>
            <person name="Sun H."/>
            <person name="Lowry S."/>
            <person name="LaButti K."/>
            <person name="Han J."/>
            <person name="Copeland A."/>
            <person name="Lindquist E."/>
            <person name="Barry K."/>
            <person name="Schmutz J."/>
            <person name="Baker S.E."/>
            <person name="Ciuffetti L.M."/>
            <person name="Grigoriev I.V."/>
            <person name="Zhong S."/>
            <person name="Turgeon B.G."/>
        </authorList>
    </citation>
    <scope>NUCLEOTIDE SEQUENCE [LARGE SCALE GENOMIC DNA]</scope>
    <source>
        <strain evidence="9">ND90Pr / ATCC 201652</strain>
    </source>
</reference>
<feature type="transmembrane region" description="Helical" evidence="7">
    <location>
        <begin position="524"/>
        <end position="542"/>
    </location>
</feature>
<evidence type="ECO:0000256" key="7">
    <source>
        <dbReference type="SAM" id="Phobius"/>
    </source>
</evidence>
<dbReference type="KEGG" id="bsc:COCSADRAFT_89237"/>
<dbReference type="CDD" id="cd06421">
    <property type="entry name" value="CESA_CelA_like"/>
    <property type="match status" value="1"/>
</dbReference>
<reference evidence="8 9" key="1">
    <citation type="journal article" date="2012" name="PLoS Pathog.">
        <title>Diverse lifestyles and strategies of plant pathogenesis encoded in the genomes of eighteen Dothideomycetes fungi.</title>
        <authorList>
            <person name="Ohm R.A."/>
            <person name="Feau N."/>
            <person name="Henrissat B."/>
            <person name="Schoch C.L."/>
            <person name="Horwitz B.A."/>
            <person name="Barry K.W."/>
            <person name="Condon B.J."/>
            <person name="Copeland A.C."/>
            <person name="Dhillon B."/>
            <person name="Glaser F."/>
            <person name="Hesse C.N."/>
            <person name="Kosti I."/>
            <person name="LaButti K."/>
            <person name="Lindquist E.A."/>
            <person name="Lucas S."/>
            <person name="Salamov A.A."/>
            <person name="Bradshaw R.E."/>
            <person name="Ciuffetti L."/>
            <person name="Hamelin R.C."/>
            <person name="Kema G.H.J."/>
            <person name="Lawrence C."/>
            <person name="Scott J.A."/>
            <person name="Spatafora J.W."/>
            <person name="Turgeon B.G."/>
            <person name="de Wit P.J.G.M."/>
            <person name="Zhong S."/>
            <person name="Goodwin S.B."/>
            <person name="Grigoriev I.V."/>
        </authorList>
    </citation>
    <scope>NUCLEOTIDE SEQUENCE [LARGE SCALE GENOMIC DNA]</scope>
    <source>
        <strain evidence="9">ND90Pr / ATCC 201652</strain>
    </source>
</reference>
<feature type="transmembrane region" description="Helical" evidence="7">
    <location>
        <begin position="456"/>
        <end position="477"/>
    </location>
</feature>
<evidence type="ECO:0000256" key="5">
    <source>
        <dbReference type="ARBA" id="ARBA00022989"/>
    </source>
</evidence>
<keyword evidence="5 7" id="KW-1133">Transmembrane helix</keyword>
<feature type="non-terminal residue" evidence="8">
    <location>
        <position position="543"/>
    </location>
</feature>
<keyword evidence="9" id="KW-1185">Reference proteome</keyword>
<dbReference type="SUPFAM" id="SSF53448">
    <property type="entry name" value="Nucleotide-diphospho-sugar transferases"/>
    <property type="match status" value="1"/>
</dbReference>
<organism evidence="8 9">
    <name type="scientific">Cochliobolus sativus (strain ND90Pr / ATCC 201652)</name>
    <name type="common">Common root rot and spot blotch fungus</name>
    <name type="synonym">Bipolaris sorokiniana</name>
    <dbReference type="NCBI Taxonomy" id="665912"/>
    <lineage>
        <taxon>Eukaryota</taxon>
        <taxon>Fungi</taxon>
        <taxon>Dikarya</taxon>
        <taxon>Ascomycota</taxon>
        <taxon>Pezizomycotina</taxon>
        <taxon>Dothideomycetes</taxon>
        <taxon>Pleosporomycetidae</taxon>
        <taxon>Pleosporales</taxon>
        <taxon>Pleosporineae</taxon>
        <taxon>Pleosporaceae</taxon>
        <taxon>Bipolaris</taxon>
    </lineage>
</organism>
<dbReference type="Proteomes" id="UP000016934">
    <property type="component" value="Unassembled WGS sequence"/>
</dbReference>
<protein>
    <submittedName>
        <fullName evidence="8">Glycosyltransferase family 2 protein</fullName>
    </submittedName>
</protein>
<feature type="transmembrane region" description="Helical" evidence="7">
    <location>
        <begin position="331"/>
        <end position="350"/>
    </location>
</feature>
<dbReference type="RefSeq" id="XP_007700328.1">
    <property type="nucleotide sequence ID" value="XM_007702138.1"/>
</dbReference>
<dbReference type="PANTHER" id="PTHR43867">
    <property type="entry name" value="CELLULOSE SYNTHASE CATALYTIC SUBUNIT A [UDP-FORMING]"/>
    <property type="match status" value="1"/>
</dbReference>
<dbReference type="InterPro" id="IPR029044">
    <property type="entry name" value="Nucleotide-diphossugar_trans"/>
</dbReference>
<evidence type="ECO:0000256" key="2">
    <source>
        <dbReference type="ARBA" id="ARBA00022676"/>
    </source>
</evidence>
<keyword evidence="3 8" id="KW-0808">Transferase</keyword>
<gene>
    <name evidence="8" type="ORF">COCSADRAFT_89237</name>
</gene>
<evidence type="ECO:0000256" key="1">
    <source>
        <dbReference type="ARBA" id="ARBA00004141"/>
    </source>
</evidence>
<dbReference type="OMA" id="YHARIKI"/>
<accession>M2SQP3</accession>
<evidence type="ECO:0000256" key="3">
    <source>
        <dbReference type="ARBA" id="ARBA00022679"/>
    </source>
</evidence>
<name>M2SQP3_COCSN</name>
<evidence type="ECO:0000313" key="9">
    <source>
        <dbReference type="Proteomes" id="UP000016934"/>
    </source>
</evidence>
<keyword evidence="2" id="KW-0328">Glycosyltransferase</keyword>
<dbReference type="GeneID" id="19141291"/>
<dbReference type="PANTHER" id="PTHR43867:SF2">
    <property type="entry name" value="CELLULOSE SYNTHASE CATALYTIC SUBUNIT A [UDP-FORMING]"/>
    <property type="match status" value="1"/>
</dbReference>
<dbReference type="EMBL" id="KB445643">
    <property type="protein sequence ID" value="EMD64590.1"/>
    <property type="molecule type" value="Genomic_DNA"/>
</dbReference>
<dbReference type="InterPro" id="IPR050321">
    <property type="entry name" value="Glycosyltr_2/OpgH_subfam"/>
</dbReference>
<feature type="transmembrane region" description="Helical" evidence="7">
    <location>
        <begin position="416"/>
        <end position="436"/>
    </location>
</feature>
<proteinExistence type="predicted"/>